<dbReference type="GO" id="GO:0019843">
    <property type="term" value="F:rRNA binding"/>
    <property type="evidence" value="ECO:0007669"/>
    <property type="project" value="UniProtKB-UniRule"/>
</dbReference>
<name>A0A0M0BVV8_9ARCH</name>
<evidence type="ECO:0000259" key="9">
    <source>
        <dbReference type="Pfam" id="PF00281"/>
    </source>
</evidence>
<keyword evidence="2 7" id="KW-0820">tRNA-binding</keyword>
<keyword evidence="5 7" id="KW-0689">Ribosomal protein</keyword>
<dbReference type="FunFam" id="3.30.1440.10:FF:000002">
    <property type="entry name" value="60S ribosomal protein L11"/>
    <property type="match status" value="1"/>
</dbReference>
<dbReference type="Gene3D" id="3.30.1440.10">
    <property type="match status" value="1"/>
</dbReference>
<organism evidence="11 12">
    <name type="scientific">miscellaneous Crenarchaeota group-1 archaeon SG8-32-3</name>
    <dbReference type="NCBI Taxonomy" id="1685125"/>
    <lineage>
        <taxon>Archaea</taxon>
        <taxon>Candidatus Bathyarchaeota</taxon>
        <taxon>MCG-1</taxon>
    </lineage>
</organism>
<evidence type="ECO:0000259" key="10">
    <source>
        <dbReference type="Pfam" id="PF00673"/>
    </source>
</evidence>
<dbReference type="PANTHER" id="PTHR11994">
    <property type="entry name" value="60S RIBOSOMAL PROTEIN L11-RELATED"/>
    <property type="match status" value="1"/>
</dbReference>
<evidence type="ECO:0000256" key="3">
    <source>
        <dbReference type="ARBA" id="ARBA00022730"/>
    </source>
</evidence>
<dbReference type="InterPro" id="IPR002132">
    <property type="entry name" value="Ribosomal_uL5"/>
</dbReference>
<dbReference type="InterPro" id="IPR057266">
    <property type="entry name" value="Ribosomal_uL5_euk/arc-type"/>
</dbReference>
<dbReference type="Pfam" id="PF00673">
    <property type="entry name" value="Ribosomal_L5_C"/>
    <property type="match status" value="1"/>
</dbReference>
<dbReference type="HAMAP" id="MF_01333_A">
    <property type="entry name" value="Ribosomal_uL5_A"/>
    <property type="match status" value="1"/>
</dbReference>
<evidence type="ECO:0000256" key="2">
    <source>
        <dbReference type="ARBA" id="ARBA00022555"/>
    </source>
</evidence>
<dbReference type="NCBIfam" id="NF003258">
    <property type="entry name" value="PRK04219.1"/>
    <property type="match status" value="1"/>
</dbReference>
<reference evidence="12" key="1">
    <citation type="submission" date="2015-06" db="EMBL/GenBank/DDBJ databases">
        <title>New insights into the roles of widespread benthic archaea in carbon and nitrogen cycling.</title>
        <authorList>
            <person name="Lazar C.S."/>
            <person name="Baker B.J."/>
            <person name="Seitz K.W."/>
            <person name="Hyde A.S."/>
            <person name="Dick G.J."/>
            <person name="Hinrichs K.-U."/>
            <person name="Teske A.P."/>
        </authorList>
    </citation>
    <scope>NUCLEOTIDE SEQUENCE [LARGE SCALE GENOMIC DNA]</scope>
</reference>
<dbReference type="GO" id="GO:0006412">
    <property type="term" value="P:translation"/>
    <property type="evidence" value="ECO:0007669"/>
    <property type="project" value="UniProtKB-UniRule"/>
</dbReference>
<accession>A0A0M0BVV8</accession>
<dbReference type="GO" id="GO:0003735">
    <property type="term" value="F:structural constituent of ribosome"/>
    <property type="evidence" value="ECO:0007669"/>
    <property type="project" value="InterPro"/>
</dbReference>
<evidence type="ECO:0000256" key="5">
    <source>
        <dbReference type="ARBA" id="ARBA00022980"/>
    </source>
</evidence>
<comment type="subunit">
    <text evidence="7">Part of the 50S ribosomal subunit; contacts the 5S rRNA and probably tRNA. Forms a bridge to the 30S subunit in the 70S ribosome.</text>
</comment>
<evidence type="ECO:0000313" key="12">
    <source>
        <dbReference type="Proteomes" id="UP000054016"/>
    </source>
</evidence>
<evidence type="ECO:0000256" key="6">
    <source>
        <dbReference type="ARBA" id="ARBA00023274"/>
    </source>
</evidence>
<sequence>MFKQWEGQPMLKPRIDKVVVNLNIGKSGEPLEKASKVLKELTGQKPVKRQAKKTIRDFGLRKGESIACVVTLRKESAIDFLKKVLPVIDNKISRSSFDRQGNFAFGIKEHIEIAGVKYEPDVGIFGMDVCVSVNRPGHRVKTRRRQKKRIGSKHLLSPEESIIFVKQALGVEIV</sequence>
<dbReference type="SUPFAM" id="SSF55282">
    <property type="entry name" value="RL5-like"/>
    <property type="match status" value="1"/>
</dbReference>
<evidence type="ECO:0000256" key="8">
    <source>
        <dbReference type="RuleBase" id="RU003930"/>
    </source>
</evidence>
<dbReference type="EMBL" id="LFWV01000001">
    <property type="protein sequence ID" value="KON32480.1"/>
    <property type="molecule type" value="Genomic_DNA"/>
</dbReference>
<proteinExistence type="inferred from homology"/>
<evidence type="ECO:0000313" key="11">
    <source>
        <dbReference type="EMBL" id="KON32480.1"/>
    </source>
</evidence>
<keyword evidence="4 7" id="KW-0694">RNA-binding</keyword>
<dbReference type="Pfam" id="PF00281">
    <property type="entry name" value="Ribosomal_L5"/>
    <property type="match status" value="1"/>
</dbReference>
<dbReference type="Proteomes" id="UP000054016">
    <property type="component" value="Unassembled WGS sequence"/>
</dbReference>
<keyword evidence="6 7" id="KW-0687">Ribonucleoprotein</keyword>
<protein>
    <recommendedName>
        <fullName evidence="7">Large ribosomal subunit protein uL5</fullName>
    </recommendedName>
</protein>
<dbReference type="PATRIC" id="fig|1685125.3.peg.672"/>
<feature type="domain" description="Large ribosomal subunit protein uL5 N-terminal" evidence="9">
    <location>
        <begin position="9"/>
        <end position="61"/>
    </location>
</feature>
<evidence type="ECO:0000256" key="4">
    <source>
        <dbReference type="ARBA" id="ARBA00022884"/>
    </source>
</evidence>
<evidence type="ECO:0000256" key="1">
    <source>
        <dbReference type="ARBA" id="ARBA00008553"/>
    </source>
</evidence>
<gene>
    <name evidence="7" type="primary">rpl5</name>
    <name evidence="11" type="ORF">AC478_00105</name>
</gene>
<keyword evidence="3 7" id="KW-0699">rRNA-binding</keyword>
<dbReference type="GO" id="GO:1990904">
    <property type="term" value="C:ribonucleoprotein complex"/>
    <property type="evidence" value="ECO:0007669"/>
    <property type="project" value="UniProtKB-KW"/>
</dbReference>
<dbReference type="InterPro" id="IPR022804">
    <property type="entry name" value="Ribosomal_uL5_arc"/>
</dbReference>
<dbReference type="PIRSF" id="PIRSF002161">
    <property type="entry name" value="Ribosomal_L5"/>
    <property type="match status" value="1"/>
</dbReference>
<comment type="similarity">
    <text evidence="1 7 8">Belongs to the universal ribosomal protein uL5 family.</text>
</comment>
<dbReference type="InterPro" id="IPR031309">
    <property type="entry name" value="Ribosomal_uL5_C"/>
</dbReference>
<comment type="caution">
    <text evidence="11">The sequence shown here is derived from an EMBL/GenBank/DDBJ whole genome shotgun (WGS) entry which is preliminary data.</text>
</comment>
<dbReference type="InterPro" id="IPR031310">
    <property type="entry name" value="Ribosomal_uL5_N"/>
</dbReference>
<comment type="function">
    <text evidence="7">This is 1 of the proteins that bind and probably mediate the attachment of the 5S RNA into the large ribosomal subunit, where it forms part of the central protuberance. In the 70S ribosome it contacts protein S13 of the 30S subunit (bridge B1b), connecting the 2 subunits; this bridge is implicated in subunit movement. May contact the P site tRNA; the 5S rRNA and some of its associated proteins might help stabilize positioning of ribosome-bound tRNAs.</text>
</comment>
<dbReference type="InterPro" id="IPR022803">
    <property type="entry name" value="Ribosomal_uL5_dom_sf"/>
</dbReference>
<evidence type="ECO:0000256" key="7">
    <source>
        <dbReference type="HAMAP-Rule" id="MF_01333"/>
    </source>
</evidence>
<feature type="domain" description="Large ribosomal subunit protein uL5 C-terminal" evidence="10">
    <location>
        <begin position="66"/>
        <end position="142"/>
    </location>
</feature>
<dbReference type="GO" id="GO:0000049">
    <property type="term" value="F:tRNA binding"/>
    <property type="evidence" value="ECO:0007669"/>
    <property type="project" value="UniProtKB-UniRule"/>
</dbReference>
<dbReference type="GO" id="GO:0005840">
    <property type="term" value="C:ribosome"/>
    <property type="evidence" value="ECO:0007669"/>
    <property type="project" value="UniProtKB-KW"/>
</dbReference>
<dbReference type="AlphaFoldDB" id="A0A0M0BVV8"/>